<dbReference type="EMBL" id="JAWDGP010001105">
    <property type="protein sequence ID" value="KAK3794472.1"/>
    <property type="molecule type" value="Genomic_DNA"/>
</dbReference>
<feature type="compositionally biased region" description="Gly residues" evidence="1">
    <location>
        <begin position="118"/>
        <end position="129"/>
    </location>
</feature>
<keyword evidence="3" id="KW-1185">Reference proteome</keyword>
<feature type="compositionally biased region" description="Basic and acidic residues" evidence="1">
    <location>
        <begin position="45"/>
        <end position="57"/>
    </location>
</feature>
<organism evidence="2 3">
    <name type="scientific">Elysia crispata</name>
    <name type="common">lettuce slug</name>
    <dbReference type="NCBI Taxonomy" id="231223"/>
    <lineage>
        <taxon>Eukaryota</taxon>
        <taxon>Metazoa</taxon>
        <taxon>Spiralia</taxon>
        <taxon>Lophotrochozoa</taxon>
        <taxon>Mollusca</taxon>
        <taxon>Gastropoda</taxon>
        <taxon>Heterobranchia</taxon>
        <taxon>Euthyneura</taxon>
        <taxon>Panpulmonata</taxon>
        <taxon>Sacoglossa</taxon>
        <taxon>Placobranchoidea</taxon>
        <taxon>Plakobranchidae</taxon>
        <taxon>Elysia</taxon>
    </lineage>
</organism>
<name>A0AAE1AX55_9GAST</name>
<feature type="region of interest" description="Disordered" evidence="1">
    <location>
        <begin position="1"/>
        <end position="129"/>
    </location>
</feature>
<feature type="compositionally biased region" description="Basic and acidic residues" evidence="1">
    <location>
        <begin position="80"/>
        <end position="99"/>
    </location>
</feature>
<comment type="caution">
    <text evidence="2">The sequence shown here is derived from an EMBL/GenBank/DDBJ whole genome shotgun (WGS) entry which is preliminary data.</text>
</comment>
<feature type="compositionally biased region" description="Polar residues" evidence="1">
    <location>
        <begin position="102"/>
        <end position="113"/>
    </location>
</feature>
<feature type="compositionally biased region" description="Polar residues" evidence="1">
    <location>
        <begin position="1"/>
        <end position="44"/>
    </location>
</feature>
<protein>
    <submittedName>
        <fullName evidence="2">Uncharacterized protein</fullName>
    </submittedName>
</protein>
<accession>A0AAE1AX55</accession>
<dbReference type="Proteomes" id="UP001283361">
    <property type="component" value="Unassembled WGS sequence"/>
</dbReference>
<gene>
    <name evidence="2" type="ORF">RRG08_003625</name>
</gene>
<dbReference type="AlphaFoldDB" id="A0AAE1AX55"/>
<evidence type="ECO:0000256" key="1">
    <source>
        <dbReference type="SAM" id="MobiDB-lite"/>
    </source>
</evidence>
<evidence type="ECO:0000313" key="3">
    <source>
        <dbReference type="Proteomes" id="UP001283361"/>
    </source>
</evidence>
<reference evidence="2" key="1">
    <citation type="journal article" date="2023" name="G3 (Bethesda)">
        <title>A reference genome for the long-term kleptoplast-retaining sea slug Elysia crispata morphotype clarki.</title>
        <authorList>
            <person name="Eastman K.E."/>
            <person name="Pendleton A.L."/>
            <person name="Shaikh M.A."/>
            <person name="Suttiyut T."/>
            <person name="Ogas R."/>
            <person name="Tomko P."/>
            <person name="Gavelis G."/>
            <person name="Widhalm J.R."/>
            <person name="Wisecaver J.H."/>
        </authorList>
    </citation>
    <scope>NUCLEOTIDE SEQUENCE</scope>
    <source>
        <strain evidence="2">ECLA1</strain>
    </source>
</reference>
<sequence length="129" mass="14341">MAMISASRTRPVQTVRQQHTTSRNSNKSTGQGDRTSQDFNNKLTTYHEAEEELKRDDEEIASPRDIAATTHVNKPLRVSSSDRTRYGDRETSTKNDARRRQVTTAYGSQTQGKTGREGAVGGGVLSLRE</sequence>
<evidence type="ECO:0000313" key="2">
    <source>
        <dbReference type="EMBL" id="KAK3794472.1"/>
    </source>
</evidence>
<proteinExistence type="predicted"/>